<dbReference type="EMBL" id="JAYMRS010000003">
    <property type="protein sequence ID" value="MFB8768040.1"/>
    <property type="molecule type" value="Genomic_DNA"/>
</dbReference>
<evidence type="ECO:0000313" key="5">
    <source>
        <dbReference type="Proteomes" id="UP001585053"/>
    </source>
</evidence>
<evidence type="ECO:0008006" key="6">
    <source>
        <dbReference type="Google" id="ProtNLM"/>
    </source>
</evidence>
<evidence type="ECO:0000313" key="2">
    <source>
        <dbReference type="EMBL" id="MFB8768040.1"/>
    </source>
</evidence>
<dbReference type="RefSeq" id="WP_017533468.1">
    <property type="nucleotide sequence ID" value="NZ_BAZE01000005.1"/>
</dbReference>
<evidence type="ECO:0000313" key="4">
    <source>
        <dbReference type="Proteomes" id="UP000467124"/>
    </source>
</evidence>
<keyword evidence="1" id="KW-1133">Transmembrane helix</keyword>
<organism evidence="3 4">
    <name type="scientific">Nocardiopsis alba</name>
    <dbReference type="NCBI Taxonomy" id="53437"/>
    <lineage>
        <taxon>Bacteria</taxon>
        <taxon>Bacillati</taxon>
        <taxon>Actinomycetota</taxon>
        <taxon>Actinomycetes</taxon>
        <taxon>Streptosporangiales</taxon>
        <taxon>Nocardiopsidaceae</taxon>
        <taxon>Nocardiopsis</taxon>
    </lineage>
</organism>
<dbReference type="Proteomes" id="UP000467124">
    <property type="component" value="Unassembled WGS sequence"/>
</dbReference>
<evidence type="ECO:0000256" key="1">
    <source>
        <dbReference type="SAM" id="Phobius"/>
    </source>
</evidence>
<sequence length="132" mass="13990">MRDKGRRADWAAIVLGFAVGLSWIWHGMYGFSGGMFFLLGLGTIFAAVLSLTRPAAIASELGVLAAGVVLFVLPWLLGFTHILAAAITAWVGGGLLIALGVFGVVMAAKTHKRHPELAWNNHHDAGVTTRTP</sequence>
<dbReference type="GeneID" id="91391718"/>
<keyword evidence="1" id="KW-0812">Transmembrane</keyword>
<name>A0A7K2IQ13_9ACTN</name>
<evidence type="ECO:0000313" key="3">
    <source>
        <dbReference type="EMBL" id="MYR32062.1"/>
    </source>
</evidence>
<reference evidence="3 4" key="1">
    <citation type="journal article" date="2019" name="Nat. Commun.">
        <title>The antimicrobial potential of Streptomyces from insect microbiomes.</title>
        <authorList>
            <person name="Chevrette M.G."/>
            <person name="Carlson C.M."/>
            <person name="Ortega H.E."/>
            <person name="Thomas C."/>
            <person name="Ananiev G.E."/>
            <person name="Barns K.J."/>
            <person name="Book A.J."/>
            <person name="Cagnazzo J."/>
            <person name="Carlos C."/>
            <person name="Flanigan W."/>
            <person name="Grubbs K.J."/>
            <person name="Horn H.A."/>
            <person name="Hoffmann F.M."/>
            <person name="Klassen J.L."/>
            <person name="Knack J.J."/>
            <person name="Lewin G.R."/>
            <person name="McDonald B.R."/>
            <person name="Muller L."/>
            <person name="Melo W.G.P."/>
            <person name="Pinto-Tomas A.A."/>
            <person name="Schmitz A."/>
            <person name="Wendt-Pienkowski E."/>
            <person name="Wildman S."/>
            <person name="Zhao M."/>
            <person name="Zhang F."/>
            <person name="Bugni T.S."/>
            <person name="Andes D.R."/>
            <person name="Pupo M.T."/>
            <person name="Currie C.R."/>
        </authorList>
    </citation>
    <scope>NUCLEOTIDE SEQUENCE [LARGE SCALE GENOMIC DNA]</scope>
    <source>
        <strain evidence="3 4">SID5840</strain>
    </source>
</reference>
<protein>
    <recommendedName>
        <fullName evidence="6">SPW repeat-containing protein</fullName>
    </recommendedName>
</protein>
<dbReference type="EMBL" id="WWHY01000001">
    <property type="protein sequence ID" value="MYR32062.1"/>
    <property type="molecule type" value="Genomic_DNA"/>
</dbReference>
<feature type="transmembrane region" description="Helical" evidence="1">
    <location>
        <begin position="58"/>
        <end position="77"/>
    </location>
</feature>
<accession>A0A7K2IQ13</accession>
<feature type="transmembrane region" description="Helical" evidence="1">
    <location>
        <begin position="83"/>
        <end position="108"/>
    </location>
</feature>
<feature type="transmembrane region" description="Helical" evidence="1">
    <location>
        <begin position="31"/>
        <end position="51"/>
    </location>
</feature>
<proteinExistence type="predicted"/>
<gene>
    <name evidence="3" type="ORF">GTW20_07195</name>
    <name evidence="2" type="ORF">VSQ78_10035</name>
</gene>
<feature type="transmembrane region" description="Helical" evidence="1">
    <location>
        <begin position="7"/>
        <end position="25"/>
    </location>
</feature>
<keyword evidence="1" id="KW-0472">Membrane</keyword>
<reference evidence="2 5" key="2">
    <citation type="submission" date="2024-01" db="EMBL/GenBank/DDBJ databases">
        <title>Genome mining of biosynthetic gene clusters to explore secondary metabolites of Streptomyces sp.</title>
        <authorList>
            <person name="Baig A."/>
            <person name="Ajitkumar Shintre N."/>
            <person name="Kumar H."/>
            <person name="Anbarasu A."/>
            <person name="Ramaiah S."/>
        </authorList>
    </citation>
    <scope>NUCLEOTIDE SEQUENCE [LARGE SCALE GENOMIC DNA]</scope>
    <source>
        <strain evidence="2 5">A01</strain>
    </source>
</reference>
<dbReference type="AlphaFoldDB" id="A0A7K2IQ13"/>
<dbReference type="Proteomes" id="UP001585053">
    <property type="component" value="Unassembled WGS sequence"/>
</dbReference>
<keyword evidence="5" id="KW-1185">Reference proteome</keyword>
<comment type="caution">
    <text evidence="3">The sequence shown here is derived from an EMBL/GenBank/DDBJ whole genome shotgun (WGS) entry which is preliminary data.</text>
</comment>